<gene>
    <name evidence="1" type="ORF">ACFFQV_14340</name>
</gene>
<protein>
    <submittedName>
        <fullName evidence="1">Uncharacterized protein</fullName>
    </submittedName>
</protein>
<accession>A0ABV5ST06</accession>
<dbReference type="Proteomes" id="UP001589667">
    <property type="component" value="Unassembled WGS sequence"/>
</dbReference>
<dbReference type="RefSeq" id="WP_157425240.1">
    <property type="nucleotide sequence ID" value="NZ_BAAANI010000004.1"/>
</dbReference>
<keyword evidence="2" id="KW-1185">Reference proteome</keyword>
<sequence>MITAETDVSTLGPFAIDHVVASELPASLGTSGAPERYVVTAVFTRRPDPLELEMLAAAGLAEQLAADGYPGITLMAADRRLLIGNTNLLELESGLAQRIGEILAEIGTQVATLRRTRDLERARLAEQESDRAAAIVKLANRISFDPHSSTYR</sequence>
<comment type="caution">
    <text evidence="1">The sequence shown here is derived from an EMBL/GenBank/DDBJ whole genome shotgun (WGS) entry which is preliminary data.</text>
</comment>
<name>A0ABV5ST06_9MICO</name>
<proteinExistence type="predicted"/>
<organism evidence="1 2">
    <name type="scientific">Agromyces lapidis</name>
    <dbReference type="NCBI Taxonomy" id="279574"/>
    <lineage>
        <taxon>Bacteria</taxon>
        <taxon>Bacillati</taxon>
        <taxon>Actinomycetota</taxon>
        <taxon>Actinomycetes</taxon>
        <taxon>Micrococcales</taxon>
        <taxon>Microbacteriaceae</taxon>
        <taxon>Agromyces</taxon>
    </lineage>
</organism>
<evidence type="ECO:0000313" key="2">
    <source>
        <dbReference type="Proteomes" id="UP001589667"/>
    </source>
</evidence>
<dbReference type="EMBL" id="JBHMBL010000003">
    <property type="protein sequence ID" value="MFB9643474.1"/>
    <property type="molecule type" value="Genomic_DNA"/>
</dbReference>
<reference evidence="1 2" key="1">
    <citation type="submission" date="2024-09" db="EMBL/GenBank/DDBJ databases">
        <authorList>
            <person name="Sun Q."/>
            <person name="Mori K."/>
        </authorList>
    </citation>
    <scope>NUCLEOTIDE SEQUENCE [LARGE SCALE GENOMIC DNA]</scope>
    <source>
        <strain evidence="1 2">JCM 14321</strain>
    </source>
</reference>
<evidence type="ECO:0000313" key="1">
    <source>
        <dbReference type="EMBL" id="MFB9643474.1"/>
    </source>
</evidence>